<proteinExistence type="predicted"/>
<reference evidence="2" key="1">
    <citation type="submission" date="2018-07" db="EMBL/GenBank/DDBJ databases">
        <authorList>
            <consortium name="GenomeTrakr network: Whole genome sequencing for foodborne pathogen traceback"/>
        </authorList>
    </citation>
    <scope>NUCLEOTIDE SEQUENCE</scope>
    <source>
        <strain evidence="2">CFSAN029882</strain>
    </source>
</reference>
<evidence type="ECO:0008006" key="3">
    <source>
        <dbReference type="Google" id="ProtNLM"/>
    </source>
</evidence>
<sequence length="378" mass="42335">MTIDKQALREAAEKATPGPWEMEQENIWFTDEDGYTKHLVYVQQGDDVDDKQDHYNTAFIAAANPATMLALLDELDKKQQYIKLRDQENEDIALTVGKLRVELEHYKSREERVTKLVLDNSTSWDVLYEKLEAAERRIANNERVMRAVVEAASIRGIRPFEGIECDPPTLEENAEACGDAMSARIRELEANPPKPHHNGLMQISNELVQARQRIAELEKGHQEAAKQINSWRRLAKQNIAERGKDISELEAARQRIAELENSETQLINERDAAESALADMYQAATGERPEWSNMFGFADAVDVVEERLATLEANQSQTTPTGIQLITEAIGAHGYIVGCLLQGRPDLALEESRKWVSAFGQAAEIVSAQDAAGIKVKG</sequence>
<dbReference type="EMBL" id="AAGMBO010000015">
    <property type="protein sequence ID" value="EBP5399379.1"/>
    <property type="molecule type" value="Genomic_DNA"/>
</dbReference>
<keyword evidence="1" id="KW-0175">Coiled coil</keyword>
<evidence type="ECO:0000313" key="2">
    <source>
        <dbReference type="EMBL" id="EBP5399379.1"/>
    </source>
</evidence>
<dbReference type="Pfam" id="PF13935">
    <property type="entry name" value="Ead_Ea22"/>
    <property type="match status" value="1"/>
</dbReference>
<dbReference type="AlphaFoldDB" id="A0A5U3KX88"/>
<accession>A0A5U3KX88</accession>
<evidence type="ECO:0000256" key="1">
    <source>
        <dbReference type="SAM" id="Coils"/>
    </source>
</evidence>
<protein>
    <recommendedName>
        <fullName evidence="3">Ead/Ea22-like family protein</fullName>
    </recommendedName>
</protein>
<dbReference type="InterPro" id="IPR025153">
    <property type="entry name" value="Ead_Ea22"/>
</dbReference>
<feature type="coiled-coil region" evidence="1">
    <location>
        <begin position="200"/>
        <end position="276"/>
    </location>
</feature>
<name>A0A5U3KX88_SALER</name>
<gene>
    <name evidence="2" type="ORF">XR76_16920</name>
</gene>
<comment type="caution">
    <text evidence="2">The sequence shown here is derived from an EMBL/GenBank/DDBJ whole genome shotgun (WGS) entry which is preliminary data.</text>
</comment>
<organism evidence="2">
    <name type="scientific">Salmonella enterica</name>
    <name type="common">Salmonella choleraesuis</name>
    <dbReference type="NCBI Taxonomy" id="28901"/>
    <lineage>
        <taxon>Bacteria</taxon>
        <taxon>Pseudomonadati</taxon>
        <taxon>Pseudomonadota</taxon>
        <taxon>Gammaproteobacteria</taxon>
        <taxon>Enterobacterales</taxon>
        <taxon>Enterobacteriaceae</taxon>
        <taxon>Salmonella</taxon>
    </lineage>
</organism>